<organism evidence="2 3">
    <name type="scientific">Candidatus Magnetobacterium casense</name>
    <dbReference type="NCBI Taxonomy" id="1455061"/>
    <lineage>
        <taxon>Bacteria</taxon>
        <taxon>Pseudomonadati</taxon>
        <taxon>Nitrospirota</taxon>
        <taxon>Thermodesulfovibrionia</taxon>
        <taxon>Thermodesulfovibrionales</taxon>
        <taxon>Candidatus Magnetobacteriaceae</taxon>
        <taxon>Candidatus Magnetobacterium</taxon>
    </lineage>
</organism>
<dbReference type="InterPro" id="IPR015032">
    <property type="entry name" value="ThsB__TIR-like_domain"/>
</dbReference>
<evidence type="ECO:0000313" key="2">
    <source>
        <dbReference type="EMBL" id="MBV6342111.1"/>
    </source>
</evidence>
<dbReference type="Proteomes" id="UP001196980">
    <property type="component" value="Unassembled WGS sequence"/>
</dbReference>
<feature type="domain" description="Thoeris protein ThsB TIR-like" evidence="1">
    <location>
        <begin position="25"/>
        <end position="118"/>
    </location>
</feature>
<keyword evidence="3" id="KW-1185">Reference proteome</keyword>
<dbReference type="Pfam" id="PF08937">
    <property type="entry name" value="ThsB_TIR"/>
    <property type="match status" value="1"/>
</dbReference>
<evidence type="ECO:0000313" key="3">
    <source>
        <dbReference type="Proteomes" id="UP001196980"/>
    </source>
</evidence>
<proteinExistence type="predicted"/>
<protein>
    <submittedName>
        <fullName evidence="2">TIR domain-containing protein</fullName>
    </submittedName>
</protein>
<name>A0ABS6RZX5_9BACT</name>
<dbReference type="RefSeq" id="WP_218252732.1">
    <property type="nucleotide sequence ID" value="NZ_JABXWD010000197.1"/>
</dbReference>
<reference evidence="2 3" key="1">
    <citation type="journal article" date="2020" name="J Geophys Res Biogeosci">
        <title>Magnetotaxis as an Adaptation to Enable Bacterial Shuttling of Microbial Sulfur and Sulfur Cycling Across Aquatic Oxic#Anoxic Interfaces.</title>
        <authorList>
            <person name="Li J."/>
            <person name="Liu P."/>
            <person name="Wang J."/>
            <person name="Roberts A.P."/>
            <person name="Pan Y."/>
        </authorList>
    </citation>
    <scope>NUCLEOTIDE SEQUENCE [LARGE SCALE GENOMIC DNA]</scope>
    <source>
        <strain evidence="2 3">MYR-1_YQ</strain>
    </source>
</reference>
<comment type="caution">
    <text evidence="2">The sequence shown here is derived from an EMBL/GenBank/DDBJ whole genome shotgun (WGS) entry which is preliminary data.</text>
</comment>
<accession>A0ABS6RZX5</accession>
<sequence length="181" mass="21190">MAGIYGNQEMIGMMTAMKTKRPHIFVSYHHDNDQPYYDEFSRYFHEQYETVRDNSLDRRINSDYAEYVNRMIREDYITGTSCTIVLIGSNSHERKYIDWEIKSTLDKEHGLVGIILPTHVKNPSGEIIVPERFYDNHKRGYAVLEYWNKLTAPLLTQLIATATGKPKSLIDNLRPMRQRNG</sequence>
<evidence type="ECO:0000259" key="1">
    <source>
        <dbReference type="Pfam" id="PF08937"/>
    </source>
</evidence>
<gene>
    <name evidence="2" type="ORF">HWQ67_10990</name>
</gene>
<dbReference type="EMBL" id="JABXWD010000197">
    <property type="protein sequence ID" value="MBV6342111.1"/>
    <property type="molecule type" value="Genomic_DNA"/>
</dbReference>